<dbReference type="EMBL" id="JAPDMQ010000495">
    <property type="protein sequence ID" value="KAK0523692.1"/>
    <property type="molecule type" value="Genomic_DNA"/>
</dbReference>
<accession>A0AAN6JIE2</accession>
<keyword evidence="4" id="KW-1185">Reference proteome</keyword>
<protein>
    <submittedName>
        <fullName evidence="3">Uncharacterized protein</fullName>
    </submittedName>
</protein>
<name>A0AAN6JIE2_9BASI</name>
<evidence type="ECO:0000313" key="4">
    <source>
        <dbReference type="Proteomes" id="UP001176521"/>
    </source>
</evidence>
<evidence type="ECO:0000256" key="1">
    <source>
        <dbReference type="SAM" id="MobiDB-lite"/>
    </source>
</evidence>
<feature type="signal peptide" evidence="2">
    <location>
        <begin position="1"/>
        <end position="19"/>
    </location>
</feature>
<dbReference type="AlphaFoldDB" id="A0AAN6JIE2"/>
<reference evidence="3" key="1">
    <citation type="journal article" date="2023" name="PhytoFront">
        <title>Draft Genome Resources of Seven Strains of Tilletia horrida, Causal Agent of Kernel Smut of Rice.</title>
        <authorList>
            <person name="Khanal S."/>
            <person name="Antony Babu S."/>
            <person name="Zhou X.G."/>
        </authorList>
    </citation>
    <scope>NUCLEOTIDE SEQUENCE</scope>
    <source>
        <strain evidence="3">TX3</strain>
    </source>
</reference>
<comment type="caution">
    <text evidence="3">The sequence shown here is derived from an EMBL/GenBank/DDBJ whole genome shotgun (WGS) entry which is preliminary data.</text>
</comment>
<evidence type="ECO:0000256" key="2">
    <source>
        <dbReference type="SAM" id="SignalP"/>
    </source>
</evidence>
<keyword evidence="2" id="KW-0732">Signal</keyword>
<feature type="region of interest" description="Disordered" evidence="1">
    <location>
        <begin position="22"/>
        <end position="48"/>
    </location>
</feature>
<organism evidence="3 4">
    <name type="scientific">Tilletia horrida</name>
    <dbReference type="NCBI Taxonomy" id="155126"/>
    <lineage>
        <taxon>Eukaryota</taxon>
        <taxon>Fungi</taxon>
        <taxon>Dikarya</taxon>
        <taxon>Basidiomycota</taxon>
        <taxon>Ustilaginomycotina</taxon>
        <taxon>Exobasidiomycetes</taxon>
        <taxon>Tilletiales</taxon>
        <taxon>Tilletiaceae</taxon>
        <taxon>Tilletia</taxon>
    </lineage>
</organism>
<gene>
    <name evidence="3" type="ORF">OC842_006067</name>
</gene>
<dbReference type="Proteomes" id="UP001176521">
    <property type="component" value="Unassembled WGS sequence"/>
</dbReference>
<evidence type="ECO:0000313" key="3">
    <source>
        <dbReference type="EMBL" id="KAK0523692.1"/>
    </source>
</evidence>
<proteinExistence type="predicted"/>
<feature type="chain" id="PRO_5042871478" evidence="2">
    <location>
        <begin position="20"/>
        <end position="179"/>
    </location>
</feature>
<sequence length="179" mass="19177">MLCRTFAPLVLLALSAAAAETPGRESGGLQPVKRDDKPACKRQGSAASAGQQQDLSSVGCDVDGVWCVVVDGERSVYDFVERTYSKEVKLDDGRHVFQYSTGTADGITLNNGDFALSYFFSSFVSAATVTQWTKGPRAFASFTTVDQNEKTNANGWTGEHTVYSVGASTDDLYLVIPPA</sequence>